<dbReference type="SUPFAM" id="SSF49373">
    <property type="entry name" value="Invasin/intimin cell-adhesion fragments"/>
    <property type="match status" value="2"/>
</dbReference>
<name>A0ABV1HUH0_9FIRM</name>
<organism evidence="3 4">
    <name type="scientific">Ruminococcoides intestinihominis</name>
    <dbReference type="NCBI Taxonomy" id="3133161"/>
    <lineage>
        <taxon>Bacteria</taxon>
        <taxon>Bacillati</taxon>
        <taxon>Bacillota</taxon>
        <taxon>Clostridia</taxon>
        <taxon>Eubacteriales</taxon>
        <taxon>Oscillospiraceae</taxon>
        <taxon>Ruminococcoides</taxon>
    </lineage>
</organism>
<dbReference type="Proteomes" id="UP001478133">
    <property type="component" value="Unassembled WGS sequence"/>
</dbReference>
<keyword evidence="1" id="KW-0732">Signal</keyword>
<comment type="caution">
    <text evidence="3">The sequence shown here is derived from an EMBL/GenBank/DDBJ whole genome shotgun (WGS) entry which is preliminary data.</text>
</comment>
<dbReference type="RefSeq" id="WP_367286505.1">
    <property type="nucleotide sequence ID" value="NZ_JBBMEY010000027.1"/>
</dbReference>
<reference evidence="3 4" key="1">
    <citation type="submission" date="2024-03" db="EMBL/GenBank/DDBJ databases">
        <title>Human intestinal bacterial collection.</title>
        <authorList>
            <person name="Pauvert C."/>
            <person name="Hitch T.C.A."/>
            <person name="Clavel T."/>
        </authorList>
    </citation>
    <scope>NUCLEOTIDE SEQUENCE [LARGE SCALE GENOMIC DNA]</scope>
    <source>
        <strain evidence="3 4">CLA-AP-H18</strain>
    </source>
</reference>
<dbReference type="SMART" id="SM00635">
    <property type="entry name" value="BID_2"/>
    <property type="match status" value="2"/>
</dbReference>
<dbReference type="Gene3D" id="2.60.40.1080">
    <property type="match status" value="2"/>
</dbReference>
<feature type="chain" id="PRO_5046514038" evidence="1">
    <location>
        <begin position="26"/>
        <end position="395"/>
    </location>
</feature>
<proteinExistence type="predicted"/>
<evidence type="ECO:0000313" key="3">
    <source>
        <dbReference type="EMBL" id="MEQ2565977.1"/>
    </source>
</evidence>
<dbReference type="EMBL" id="JBBMFI010000024">
    <property type="protein sequence ID" value="MEQ2565977.1"/>
    <property type="molecule type" value="Genomic_DNA"/>
</dbReference>
<feature type="domain" description="BIG2" evidence="2">
    <location>
        <begin position="313"/>
        <end position="390"/>
    </location>
</feature>
<feature type="domain" description="BIG2" evidence="2">
    <location>
        <begin position="226"/>
        <end position="306"/>
    </location>
</feature>
<sequence>MKRTISIILSVMMILSSFVGVSAFAVTTETCSIEYVSSNNVTISNTDKTVKKGDSYVATITSNIVKNFDGMDVRAMMGDQIIYPQKITDESYKIIISKVTDDVKIIAKAYEKTADTTEVIGNSRYISISRNLVNCTSSGKSNIVLSGGHYSEIITPNDGYKLTTVIYYGLMKENDGDYYYQQYICKDNGDGTYYVSCDKEINIIYAVAEPISSDSTTTEPTTVPIVKGKISLSKNSLTLAKTNKNISTKLVATVTPNELTNKRVIWSTSNSKVAKVDKNGKVTTVSNGFCTITAKLASDNTIKSICKVKVVQKATKIKLNVNNKTLKKGSAYTLKATVNPNTTSNKKVTWKTNKKLVATVNSKGKVIGKKKGKAVITVSTTDGSKKSAKCKITVK</sequence>
<keyword evidence="4" id="KW-1185">Reference proteome</keyword>
<evidence type="ECO:0000313" key="4">
    <source>
        <dbReference type="Proteomes" id="UP001478133"/>
    </source>
</evidence>
<gene>
    <name evidence="3" type="ORF">ABFO16_06960</name>
</gene>
<accession>A0ABV1HUH0</accession>
<protein>
    <submittedName>
        <fullName evidence="3">Ig-like domain-containing protein</fullName>
    </submittedName>
</protein>
<dbReference type="InterPro" id="IPR003343">
    <property type="entry name" value="Big_2"/>
</dbReference>
<evidence type="ECO:0000259" key="2">
    <source>
        <dbReference type="SMART" id="SM00635"/>
    </source>
</evidence>
<evidence type="ECO:0000256" key="1">
    <source>
        <dbReference type="SAM" id="SignalP"/>
    </source>
</evidence>
<dbReference type="Pfam" id="PF02368">
    <property type="entry name" value="Big_2"/>
    <property type="match status" value="2"/>
</dbReference>
<feature type="signal peptide" evidence="1">
    <location>
        <begin position="1"/>
        <end position="25"/>
    </location>
</feature>
<dbReference type="InterPro" id="IPR008964">
    <property type="entry name" value="Invasin/intimin_cell_adhesion"/>
</dbReference>